<feature type="domain" description="N-acetyltransferase" evidence="1">
    <location>
        <begin position="4"/>
        <end position="156"/>
    </location>
</feature>
<accession>A0ABQ5LUN6</accession>
<evidence type="ECO:0000313" key="2">
    <source>
        <dbReference type="EMBL" id="GKY88703.1"/>
    </source>
</evidence>
<dbReference type="InterPro" id="IPR016181">
    <property type="entry name" value="Acyl_CoA_acyltransferase"/>
</dbReference>
<dbReference type="PROSITE" id="PS51186">
    <property type="entry name" value="GNAT"/>
    <property type="match status" value="1"/>
</dbReference>
<dbReference type="Pfam" id="PF00583">
    <property type="entry name" value="Acetyltransf_1"/>
    <property type="match status" value="1"/>
</dbReference>
<gene>
    <name evidence="2" type="ORF">STA1M1_25720</name>
</gene>
<proteinExistence type="predicted"/>
<dbReference type="Gene3D" id="3.40.630.30">
    <property type="match status" value="1"/>
</dbReference>
<protein>
    <recommendedName>
        <fullName evidence="1">N-acetyltransferase domain-containing protein</fullName>
    </recommendedName>
</protein>
<dbReference type="EMBL" id="BROH01000007">
    <property type="protein sequence ID" value="GKY88703.1"/>
    <property type="molecule type" value="Genomic_DNA"/>
</dbReference>
<evidence type="ECO:0000259" key="1">
    <source>
        <dbReference type="PROSITE" id="PS51186"/>
    </source>
</evidence>
<keyword evidence="3" id="KW-1185">Reference proteome</keyword>
<organism evidence="2 3">
    <name type="scientific">Sinisalibacter aestuarii</name>
    <dbReference type="NCBI Taxonomy" id="2949426"/>
    <lineage>
        <taxon>Bacteria</taxon>
        <taxon>Pseudomonadati</taxon>
        <taxon>Pseudomonadota</taxon>
        <taxon>Alphaproteobacteria</taxon>
        <taxon>Rhodobacterales</taxon>
        <taxon>Roseobacteraceae</taxon>
        <taxon>Sinisalibacter</taxon>
    </lineage>
</organism>
<name>A0ABQ5LUN6_9RHOB</name>
<comment type="caution">
    <text evidence="2">The sequence shown here is derived from an EMBL/GenBank/DDBJ whole genome shotgun (WGS) entry which is preliminary data.</text>
</comment>
<evidence type="ECO:0000313" key="3">
    <source>
        <dbReference type="Proteomes" id="UP001144205"/>
    </source>
</evidence>
<dbReference type="RefSeq" id="WP_281842739.1">
    <property type="nucleotide sequence ID" value="NZ_BROH01000007.1"/>
</dbReference>
<sequence length="159" mass="17164">MSALTLAPLSRDAGEQVRHLDLRDEQSLFVAPIDQMLAEPTQGVDFHVIRDTAAIVGFFKIDPPGISTFTWVAPDEIGLRGLLIGAQYQGRGHGRAFAAALPAYLAACYTAPRATLAVDEANPVARRLYLAGGWQDSGERIDTRAGPAHIMRLDLAALR</sequence>
<dbReference type="SUPFAM" id="SSF55729">
    <property type="entry name" value="Acyl-CoA N-acyltransferases (Nat)"/>
    <property type="match status" value="1"/>
</dbReference>
<dbReference type="Proteomes" id="UP001144205">
    <property type="component" value="Unassembled WGS sequence"/>
</dbReference>
<dbReference type="InterPro" id="IPR000182">
    <property type="entry name" value="GNAT_dom"/>
</dbReference>
<reference evidence="2" key="1">
    <citation type="journal article" date="2023" name="Int. J. Syst. Evol. Microbiol.">
        <title>Sinisalibacter aestuarii sp. nov., isolated from estuarine sediment of the Arakawa River.</title>
        <authorList>
            <person name="Arafat S.T."/>
            <person name="Hirano S."/>
            <person name="Sato A."/>
            <person name="Takeuchi K."/>
            <person name="Yasuda T."/>
            <person name="Terahara T."/>
            <person name="Hamada M."/>
            <person name="Kobayashi T."/>
        </authorList>
    </citation>
    <scope>NUCLEOTIDE SEQUENCE</scope>
    <source>
        <strain evidence="2">B-399</strain>
    </source>
</reference>